<dbReference type="SUPFAM" id="SSF51197">
    <property type="entry name" value="Clavaminate synthase-like"/>
    <property type="match status" value="1"/>
</dbReference>
<dbReference type="Pfam" id="PF05721">
    <property type="entry name" value="PhyH"/>
    <property type="match status" value="1"/>
</dbReference>
<sequence>VNPEIHPDNKGFSWSVPQGPYQYLSEEQVKQYDEKGYLVVENAFDTELMSEVCSLIDPFEEKVTEVLRGFEDGKVFISRAEEITFSTHLVTQSEKLKEFSKHKVFSSLCLDLIGKNVRLYWDQAVYKKPGTKDEFPWHQDNGYTFIEPQAYLTCWLALSDTDESNGCPWVMPGLHRLGTLKHETTELGFEIPLDVSESVSLPLKSGSIAVFSSLTPHRTGPNTSEGVRKSYILQYAPEGAQRKISGTLSEPVNDESRQFYVVKDGEVLS</sequence>
<dbReference type="Gene3D" id="2.60.120.620">
    <property type="entry name" value="q2cbj1_9rhob like domain"/>
    <property type="match status" value="1"/>
</dbReference>
<dbReference type="AlphaFoldDB" id="A0A381PY26"/>
<gene>
    <name evidence="1" type="ORF">METZ01_LOCUS23167</name>
</gene>
<dbReference type="PANTHER" id="PTHR20883">
    <property type="entry name" value="PHYTANOYL-COA DIOXYGENASE DOMAIN CONTAINING 1"/>
    <property type="match status" value="1"/>
</dbReference>
<dbReference type="InterPro" id="IPR008775">
    <property type="entry name" value="Phytyl_CoA_dOase-like"/>
</dbReference>
<evidence type="ECO:0008006" key="2">
    <source>
        <dbReference type="Google" id="ProtNLM"/>
    </source>
</evidence>
<dbReference type="GO" id="GO:0016491">
    <property type="term" value="F:oxidoreductase activity"/>
    <property type="evidence" value="ECO:0007669"/>
    <property type="project" value="UniProtKB-ARBA"/>
</dbReference>
<reference evidence="1" key="1">
    <citation type="submission" date="2018-05" db="EMBL/GenBank/DDBJ databases">
        <authorList>
            <person name="Lanie J.A."/>
            <person name="Ng W.-L."/>
            <person name="Kazmierczak K.M."/>
            <person name="Andrzejewski T.M."/>
            <person name="Davidsen T.M."/>
            <person name="Wayne K.J."/>
            <person name="Tettelin H."/>
            <person name="Glass J.I."/>
            <person name="Rusch D."/>
            <person name="Podicherti R."/>
            <person name="Tsui H.-C.T."/>
            <person name="Winkler M.E."/>
        </authorList>
    </citation>
    <scope>NUCLEOTIDE SEQUENCE</scope>
</reference>
<evidence type="ECO:0000313" key="1">
    <source>
        <dbReference type="EMBL" id="SUZ70313.1"/>
    </source>
</evidence>
<proteinExistence type="predicted"/>
<organism evidence="1">
    <name type="scientific">marine metagenome</name>
    <dbReference type="NCBI Taxonomy" id="408172"/>
    <lineage>
        <taxon>unclassified sequences</taxon>
        <taxon>metagenomes</taxon>
        <taxon>ecological metagenomes</taxon>
    </lineage>
</organism>
<dbReference type="PANTHER" id="PTHR20883:SF48">
    <property type="entry name" value="ECTOINE DIOXYGENASE"/>
    <property type="match status" value="1"/>
</dbReference>
<accession>A0A381PY26</accession>
<name>A0A381PY26_9ZZZZ</name>
<protein>
    <recommendedName>
        <fullName evidence="2">Fe2OG dioxygenase domain-containing protein</fullName>
    </recommendedName>
</protein>
<dbReference type="GO" id="GO:0046872">
    <property type="term" value="F:metal ion binding"/>
    <property type="evidence" value="ECO:0007669"/>
    <property type="project" value="UniProtKB-ARBA"/>
</dbReference>
<feature type="non-terminal residue" evidence="1">
    <location>
        <position position="1"/>
    </location>
</feature>
<dbReference type="EMBL" id="UINC01001087">
    <property type="protein sequence ID" value="SUZ70313.1"/>
    <property type="molecule type" value="Genomic_DNA"/>
</dbReference>